<dbReference type="EMBL" id="AGWL01000007">
    <property type="protein sequence ID" value="EKU94778.1"/>
    <property type="molecule type" value="Genomic_DNA"/>
</dbReference>
<feature type="region of interest" description="Disordered" evidence="1">
    <location>
        <begin position="493"/>
        <end position="512"/>
    </location>
</feature>
<reference evidence="3 4" key="1">
    <citation type="submission" date="2012-09" db="EMBL/GenBank/DDBJ databases">
        <title>The Genome Sequence of Actinobaculum massiliae ACS-171-V-COL2.</title>
        <authorList>
            <consortium name="The Broad Institute Genome Sequencing Platform"/>
            <person name="Earl A."/>
            <person name="Ward D."/>
            <person name="Feldgarden M."/>
            <person name="Gevers D."/>
            <person name="Saerens B."/>
            <person name="Vaneechoutte M."/>
            <person name="Walker B."/>
            <person name="Young S.K."/>
            <person name="Zeng Q."/>
            <person name="Gargeya S."/>
            <person name="Fitzgerald M."/>
            <person name="Haas B."/>
            <person name="Abouelleil A."/>
            <person name="Alvarado L."/>
            <person name="Arachchi H.M."/>
            <person name="Berlin A."/>
            <person name="Chapman S.B."/>
            <person name="Goldberg J."/>
            <person name="Griggs A."/>
            <person name="Gujja S."/>
            <person name="Hansen M."/>
            <person name="Howarth C."/>
            <person name="Imamovic A."/>
            <person name="Larimer J."/>
            <person name="McCowen C."/>
            <person name="Montmayeur A."/>
            <person name="Murphy C."/>
            <person name="Neiman D."/>
            <person name="Pearson M."/>
            <person name="Priest M."/>
            <person name="Roberts A."/>
            <person name="Saif S."/>
            <person name="Shea T."/>
            <person name="Sisk P."/>
            <person name="Sykes S."/>
            <person name="Wortman J."/>
            <person name="Nusbaum C."/>
            <person name="Birren B."/>
        </authorList>
    </citation>
    <scope>NUCLEOTIDE SEQUENCE [LARGE SCALE GENOMIC DNA]</scope>
    <source>
        <strain evidence="4">ACS-171-V-Col2</strain>
    </source>
</reference>
<sequence length="512" mass="52268">MENNETRPPQEPTAAKELAASEELTTTTTSERPARKRSRSGRLSREERRALRRQKMRGRRFVSAMGALAVFVAACAMGVLPKENAAPATPAPAEAASMPARMVCGGGFARTFSEGMSATEANVNVKTSELSLQWASDSDEVVFAEDAPRVVSATEAGSTALAGVHRYFASDGDSRGLALNPCLTPSADTWIVGSQAAVGTSNELVVTNPGINPVRVTIEAYGPGGKLELGTGSALVVDGGKTERLRMDGLIPEARRLALHLSTNSGVFGASLQTHTLEGSRSGGIDFISGASAGSELTIPGVLIGGSEQEAPVLRIVNPGEETNVSVHLLGEKGSELIPGGEVTVAAGSVTDLTLAGLEAGLYSLQVEAGADVAAGVRLSTGVDATWAGPVGSATRHALAWGNFVSAPGEDDASPRAGVASLAVAGTGALEVIPVDSRGKSLDPIALQLGEELSGKSVELPRGAVGALVRAEAPVSVAGIALETVSGGRGGAWVPAQQSSEQQASRRITVVD</sequence>
<dbReference type="AlphaFoldDB" id="K9EDL1"/>
<evidence type="ECO:0000256" key="1">
    <source>
        <dbReference type="SAM" id="MobiDB-lite"/>
    </source>
</evidence>
<feature type="compositionally biased region" description="Low complexity" evidence="1">
    <location>
        <begin position="496"/>
        <end position="505"/>
    </location>
</feature>
<dbReference type="eggNOG" id="COG3147">
    <property type="taxonomic scope" value="Bacteria"/>
</dbReference>
<proteinExistence type="predicted"/>
<dbReference type="HOGENOM" id="CLU_027258_0_0_11"/>
<dbReference type="Proteomes" id="UP000009888">
    <property type="component" value="Unassembled WGS sequence"/>
</dbReference>
<dbReference type="PATRIC" id="fig|883066.3.peg.1291"/>
<feature type="transmembrane region" description="Helical" evidence="2">
    <location>
        <begin position="61"/>
        <end position="80"/>
    </location>
</feature>
<feature type="region of interest" description="Disordered" evidence="1">
    <location>
        <begin position="1"/>
        <end position="56"/>
    </location>
</feature>
<name>K9EDL1_9ACTO</name>
<evidence type="ECO:0000313" key="3">
    <source>
        <dbReference type="EMBL" id="EKU94778.1"/>
    </source>
</evidence>
<keyword evidence="4" id="KW-1185">Reference proteome</keyword>
<organism evidence="3 4">
    <name type="scientific">Actinobaculum massiliense ACS-171-V-Col2</name>
    <dbReference type="NCBI Taxonomy" id="883066"/>
    <lineage>
        <taxon>Bacteria</taxon>
        <taxon>Bacillati</taxon>
        <taxon>Actinomycetota</taxon>
        <taxon>Actinomycetes</taxon>
        <taxon>Actinomycetales</taxon>
        <taxon>Actinomycetaceae</taxon>
        <taxon>Actinobaculum</taxon>
    </lineage>
</organism>
<keyword evidence="2" id="KW-0472">Membrane</keyword>
<feature type="compositionally biased region" description="Low complexity" evidence="1">
    <location>
        <begin position="13"/>
        <end position="31"/>
    </location>
</feature>
<dbReference type="Pfam" id="PF18986">
    <property type="entry name" value="DUF5719"/>
    <property type="match status" value="1"/>
</dbReference>
<gene>
    <name evidence="3" type="ORF">HMPREF9233_01232</name>
</gene>
<evidence type="ECO:0000313" key="4">
    <source>
        <dbReference type="Proteomes" id="UP000009888"/>
    </source>
</evidence>
<protein>
    <submittedName>
        <fullName evidence="3">Uncharacterized protein</fullName>
    </submittedName>
</protein>
<comment type="caution">
    <text evidence="3">The sequence shown here is derived from an EMBL/GenBank/DDBJ whole genome shotgun (WGS) entry which is preliminary data.</text>
</comment>
<evidence type="ECO:0000256" key="2">
    <source>
        <dbReference type="SAM" id="Phobius"/>
    </source>
</evidence>
<keyword evidence="2" id="KW-0812">Transmembrane</keyword>
<dbReference type="STRING" id="202789.GCA_001457435_00883"/>
<dbReference type="InterPro" id="IPR043777">
    <property type="entry name" value="DUF5719"/>
</dbReference>
<accession>K9EDL1</accession>
<keyword evidence="2" id="KW-1133">Transmembrane helix</keyword>
<dbReference type="RefSeq" id="WP_007001438.1">
    <property type="nucleotide sequence ID" value="NZ_JH992955.1"/>
</dbReference>